<feature type="non-terminal residue" evidence="2">
    <location>
        <position position="141"/>
    </location>
</feature>
<accession>A0A1E1WNP0</accession>
<organism evidence="2">
    <name type="scientific">Pectinophora gossypiella</name>
    <name type="common">Cotton pink bollworm</name>
    <name type="synonym">Depressaria gossypiella</name>
    <dbReference type="NCBI Taxonomy" id="13191"/>
    <lineage>
        <taxon>Eukaryota</taxon>
        <taxon>Metazoa</taxon>
        <taxon>Ecdysozoa</taxon>
        <taxon>Arthropoda</taxon>
        <taxon>Hexapoda</taxon>
        <taxon>Insecta</taxon>
        <taxon>Pterygota</taxon>
        <taxon>Neoptera</taxon>
        <taxon>Endopterygota</taxon>
        <taxon>Lepidoptera</taxon>
        <taxon>Glossata</taxon>
        <taxon>Ditrysia</taxon>
        <taxon>Gelechioidea</taxon>
        <taxon>Gelechiidae</taxon>
        <taxon>Apatetrinae</taxon>
        <taxon>Pectinophora</taxon>
    </lineage>
</organism>
<dbReference type="PANTHER" id="PTHR31400">
    <property type="entry name" value="GUANYLYL CYCLASE DOMAIN CONTAINING PROTEIN 1 GUCD1"/>
    <property type="match status" value="1"/>
</dbReference>
<name>A0A1E1WNP0_PECGO</name>
<dbReference type="InterPro" id="IPR018616">
    <property type="entry name" value="GUCD1"/>
</dbReference>
<gene>
    <name evidence="2" type="ORF">g.617</name>
</gene>
<evidence type="ECO:0000313" key="2">
    <source>
        <dbReference type="EMBL" id="JAT88620.1"/>
    </source>
</evidence>
<reference evidence="2" key="1">
    <citation type="submission" date="2015-09" db="EMBL/GenBank/DDBJ databases">
        <title>De novo assembly of Pectinophora gossypiella (Pink Bollworm) gut transcriptome.</title>
        <authorList>
            <person name="Tassone E.E."/>
        </authorList>
    </citation>
    <scope>NUCLEOTIDE SEQUENCE</scope>
</reference>
<feature type="compositionally biased region" description="Polar residues" evidence="1">
    <location>
        <begin position="1"/>
        <end position="16"/>
    </location>
</feature>
<evidence type="ECO:0000256" key="1">
    <source>
        <dbReference type="SAM" id="MobiDB-lite"/>
    </source>
</evidence>
<feature type="region of interest" description="Disordered" evidence="1">
    <location>
        <begin position="1"/>
        <end position="21"/>
    </location>
</feature>
<dbReference type="Pfam" id="PF09778">
    <property type="entry name" value="Guanylate_cyc_2"/>
    <property type="match status" value="1"/>
</dbReference>
<evidence type="ECO:0008006" key="3">
    <source>
        <dbReference type="Google" id="ProtNLM"/>
    </source>
</evidence>
<dbReference type="AlphaFoldDB" id="A0A1E1WNP0"/>
<dbReference type="PANTHER" id="PTHR31400:SF1">
    <property type="entry name" value="PROTEIN GUCD1"/>
    <property type="match status" value="1"/>
</dbReference>
<dbReference type="EMBL" id="GDQN01002434">
    <property type="protein sequence ID" value="JAT88620.1"/>
    <property type="molecule type" value="Transcribed_RNA"/>
</dbReference>
<proteinExistence type="predicted"/>
<sequence>MSSTSASTSEKPNTSKIIDDGTKTDRACQTCECIEGETDSNSTEPEPEYVHHEVVHFKQQFAWDCGLSCVLMLLNASQRQYFLDNFNEICTEEGFGSSTWTIDLCYLLKRFNIKHCMYSTMMGVNEAYAKMSYYDSIMSLD</sequence>
<protein>
    <recommendedName>
        <fullName evidence="3">Protein GUCD1</fullName>
    </recommendedName>
</protein>
<dbReference type="OrthoDB" id="206796at2759"/>